<dbReference type="NCBIfam" id="TIGR01655">
    <property type="entry name" value="yxeA_fam"/>
    <property type="match status" value="1"/>
</dbReference>
<dbReference type="SUPFAM" id="SSF159121">
    <property type="entry name" value="BC4932-like"/>
    <property type="match status" value="1"/>
</dbReference>
<dbReference type="InterPro" id="IPR006542">
    <property type="entry name" value="DUF1093"/>
</dbReference>
<evidence type="ECO:0008006" key="4">
    <source>
        <dbReference type="Google" id="ProtNLM"/>
    </source>
</evidence>
<name>A0A0U4E574_9BACI</name>
<reference evidence="2 3" key="1">
    <citation type="submission" date="2016-01" db="EMBL/GenBank/DDBJ databases">
        <title>Complete genome sequence of strain Lentibacillus amyloliquefaciens LAM0015T isolated from saline sediment.</title>
        <authorList>
            <person name="Wang J.-L."/>
            <person name="He M.-X."/>
        </authorList>
    </citation>
    <scope>NUCLEOTIDE SEQUENCE [LARGE SCALE GENOMIC DNA]</scope>
    <source>
        <strain evidence="2 3">LAM0015</strain>
    </source>
</reference>
<dbReference type="EMBL" id="CP013862">
    <property type="protein sequence ID" value="ALX48412.1"/>
    <property type="molecule type" value="Genomic_DNA"/>
</dbReference>
<dbReference type="Pfam" id="PF06486">
    <property type="entry name" value="DUF1093"/>
    <property type="match status" value="1"/>
</dbReference>
<evidence type="ECO:0000256" key="1">
    <source>
        <dbReference type="SAM" id="Phobius"/>
    </source>
</evidence>
<feature type="transmembrane region" description="Helical" evidence="1">
    <location>
        <begin position="7"/>
        <end position="24"/>
    </location>
</feature>
<dbReference type="STRING" id="1472767.AOX59_07175"/>
<keyword evidence="1" id="KW-0812">Transmembrane</keyword>
<keyword evidence="1" id="KW-1133">Transmembrane helix</keyword>
<organism evidence="2 3">
    <name type="scientific">Lentibacillus amyloliquefaciens</name>
    <dbReference type="NCBI Taxonomy" id="1472767"/>
    <lineage>
        <taxon>Bacteria</taxon>
        <taxon>Bacillati</taxon>
        <taxon>Bacillota</taxon>
        <taxon>Bacilli</taxon>
        <taxon>Bacillales</taxon>
        <taxon>Bacillaceae</taxon>
        <taxon>Lentibacillus</taxon>
    </lineage>
</organism>
<gene>
    <name evidence="2" type="ORF">AOX59_07175</name>
</gene>
<accession>A0A0U4E574</accession>
<dbReference type="Proteomes" id="UP000050331">
    <property type="component" value="Chromosome"/>
</dbReference>
<evidence type="ECO:0000313" key="2">
    <source>
        <dbReference type="EMBL" id="ALX48412.1"/>
    </source>
</evidence>
<dbReference type="PANTHER" id="PTHR36433:SF2">
    <property type="entry name" value="YXEA FAMILY PROTEIN"/>
    <property type="match status" value="1"/>
</dbReference>
<dbReference type="Gene3D" id="2.40.50.480">
    <property type="match status" value="1"/>
</dbReference>
<proteinExistence type="predicted"/>
<dbReference type="AlphaFoldDB" id="A0A0U4E574"/>
<evidence type="ECO:0000313" key="3">
    <source>
        <dbReference type="Proteomes" id="UP000050331"/>
    </source>
</evidence>
<keyword evidence="3" id="KW-1185">Reference proteome</keyword>
<dbReference type="OrthoDB" id="2622687at2"/>
<sequence>MKKLKGIGIGIVVILILIVGYTFLPQTVTEVLDRGNPFISQEDVYVQIDEHQPKKVQHRYEYSLIGYTSDGNEKKVNFTSSTILPEGSYLKVDAKGSYVKTWEVVKSHKLPSKTKEEFEE</sequence>
<dbReference type="KEGG" id="lao:AOX59_07175"/>
<dbReference type="RefSeq" id="WP_068443885.1">
    <property type="nucleotide sequence ID" value="NZ_CP013862.1"/>
</dbReference>
<keyword evidence="1" id="KW-0472">Membrane</keyword>
<dbReference type="PANTHER" id="PTHR36433">
    <property type="entry name" value="HYPOTHETICAL CYTOSOLIC PROTEIN"/>
    <property type="match status" value="1"/>
</dbReference>
<dbReference type="InterPro" id="IPR036166">
    <property type="entry name" value="YxeA-like_sf"/>
</dbReference>
<protein>
    <recommendedName>
        <fullName evidence="4">YxeA family protein</fullName>
    </recommendedName>
</protein>